<dbReference type="STRING" id="568768.GCA_000406125_00736"/>
<accession>A0A5B8IAG1</accession>
<evidence type="ECO:0000259" key="10">
    <source>
        <dbReference type="Pfam" id="PF11356"/>
    </source>
</evidence>
<organism evidence="11 12">
    <name type="scientific">Dickeya poaceiphila</name>
    <dbReference type="NCBI Taxonomy" id="568768"/>
    <lineage>
        <taxon>Bacteria</taxon>
        <taxon>Pseudomonadati</taxon>
        <taxon>Pseudomonadota</taxon>
        <taxon>Gammaproteobacteria</taxon>
        <taxon>Enterobacterales</taxon>
        <taxon>Pectobacteriaceae</taxon>
        <taxon>Dickeya</taxon>
    </lineage>
</organism>
<evidence type="ECO:0000256" key="9">
    <source>
        <dbReference type="SAM" id="Phobius"/>
    </source>
</evidence>
<keyword evidence="6" id="KW-0653">Protein transport</keyword>
<dbReference type="GO" id="GO:0015031">
    <property type="term" value="P:protein transport"/>
    <property type="evidence" value="ECO:0007669"/>
    <property type="project" value="UniProtKB-KW"/>
</dbReference>
<reference evidence="11 12" key="1">
    <citation type="journal article" date="2019" name="Environ. Microbiol.">
        <title>The phytopathogenic nature of Dickeya aquatica 174/2 and the dynamic early evolution of Dickeya pathogenicity.</title>
        <authorList>
            <person name="Duprey A."/>
            <person name="Taib N."/>
            <person name="Leonard S."/>
            <person name="Garin T."/>
            <person name="Flandrois J.P."/>
            <person name="Nasser W."/>
            <person name="Brochier-Armanet C."/>
            <person name="Reverchon S."/>
        </authorList>
    </citation>
    <scope>NUCLEOTIDE SEQUENCE [LARGE SCALE GENOMIC DNA]</scope>
    <source>
        <strain evidence="11 12">NCPPB 569</strain>
    </source>
</reference>
<evidence type="ECO:0000313" key="12">
    <source>
        <dbReference type="Proteomes" id="UP000320591"/>
    </source>
</evidence>
<keyword evidence="12" id="KW-1185">Reference proteome</keyword>
<evidence type="ECO:0000256" key="2">
    <source>
        <dbReference type="ARBA" id="ARBA00022448"/>
    </source>
</evidence>
<keyword evidence="5 9" id="KW-0812">Transmembrane</keyword>
<evidence type="ECO:0000256" key="8">
    <source>
        <dbReference type="ARBA" id="ARBA00023136"/>
    </source>
</evidence>
<gene>
    <name evidence="11" type="ORF">Dpoa569_0003223</name>
</gene>
<evidence type="ECO:0000256" key="7">
    <source>
        <dbReference type="ARBA" id="ARBA00022989"/>
    </source>
</evidence>
<keyword evidence="2" id="KW-0813">Transport</keyword>
<name>A0A5B8IAG1_9GAMM</name>
<proteinExistence type="predicted"/>
<dbReference type="OrthoDB" id="6434018at2"/>
<dbReference type="EMBL" id="CP042220">
    <property type="protein sequence ID" value="QDX31231.1"/>
    <property type="molecule type" value="Genomic_DNA"/>
</dbReference>
<feature type="transmembrane region" description="Helical" evidence="9">
    <location>
        <begin position="12"/>
        <end position="29"/>
    </location>
</feature>
<evidence type="ECO:0000256" key="4">
    <source>
        <dbReference type="ARBA" id="ARBA00022519"/>
    </source>
</evidence>
<sequence>MNNINFTRKNVIRGVSWLGLLVCIVWLIGQQIGQQQEARSVSGEIFYISHDFYTAQQKESVTERHLFGESHAVESDDAILFRVYDHPLSEYIIQNAPESDSPLKLTGIIYSLDANAAMITVESDNMQRDYRTGESVSPGNEKILLVLPDKVIVDSNGYYRSLHFKSG</sequence>
<keyword evidence="4" id="KW-0997">Cell inner membrane</keyword>
<dbReference type="GO" id="GO:0005886">
    <property type="term" value="C:plasma membrane"/>
    <property type="evidence" value="ECO:0007669"/>
    <property type="project" value="UniProtKB-SubCell"/>
</dbReference>
<keyword evidence="7 9" id="KW-1133">Transmembrane helix</keyword>
<evidence type="ECO:0000313" key="11">
    <source>
        <dbReference type="EMBL" id="QDX31231.1"/>
    </source>
</evidence>
<keyword evidence="8 9" id="KW-0472">Membrane</keyword>
<dbReference type="Gene3D" id="2.30.30.830">
    <property type="match status" value="1"/>
</dbReference>
<comment type="subcellular location">
    <subcellularLocation>
        <location evidence="1">Cell inner membrane</location>
    </subcellularLocation>
</comment>
<feature type="domain" description="Type II secretion system protein GspC N-terminal" evidence="10">
    <location>
        <begin position="22"/>
        <end position="163"/>
    </location>
</feature>
<dbReference type="InterPro" id="IPR024961">
    <property type="entry name" value="T2SS_GspC_N"/>
</dbReference>
<dbReference type="Proteomes" id="UP000320591">
    <property type="component" value="Chromosome"/>
</dbReference>
<evidence type="ECO:0000256" key="5">
    <source>
        <dbReference type="ARBA" id="ARBA00022692"/>
    </source>
</evidence>
<evidence type="ECO:0000256" key="6">
    <source>
        <dbReference type="ARBA" id="ARBA00022927"/>
    </source>
</evidence>
<dbReference type="Pfam" id="PF11356">
    <property type="entry name" value="T2SSC"/>
    <property type="match status" value="1"/>
</dbReference>
<dbReference type="AlphaFoldDB" id="A0A5B8IAG1"/>
<evidence type="ECO:0000256" key="3">
    <source>
        <dbReference type="ARBA" id="ARBA00022475"/>
    </source>
</evidence>
<protein>
    <recommendedName>
        <fullName evidence="10">Type II secretion system protein GspC N-terminal domain-containing protein</fullName>
    </recommendedName>
</protein>
<dbReference type="KEGG" id="dic:Dpoa569_0003223"/>
<evidence type="ECO:0000256" key="1">
    <source>
        <dbReference type="ARBA" id="ARBA00004533"/>
    </source>
</evidence>
<keyword evidence="3" id="KW-1003">Cell membrane</keyword>